<evidence type="ECO:0000313" key="2">
    <source>
        <dbReference type="Proteomes" id="UP000276133"/>
    </source>
</evidence>
<proteinExistence type="predicted"/>
<reference evidence="1 2" key="1">
    <citation type="journal article" date="2018" name="Sci. Rep.">
        <title>Genomic signatures of local adaptation to the degree of environmental predictability in rotifers.</title>
        <authorList>
            <person name="Franch-Gras L."/>
            <person name="Hahn C."/>
            <person name="Garcia-Roger E.M."/>
            <person name="Carmona M.J."/>
            <person name="Serra M."/>
            <person name="Gomez A."/>
        </authorList>
    </citation>
    <scope>NUCLEOTIDE SEQUENCE [LARGE SCALE GENOMIC DNA]</scope>
    <source>
        <strain evidence="1">HYR1</strain>
    </source>
</reference>
<comment type="caution">
    <text evidence="1">The sequence shown here is derived from an EMBL/GenBank/DDBJ whole genome shotgun (WGS) entry which is preliminary data.</text>
</comment>
<keyword evidence="2" id="KW-1185">Reference proteome</keyword>
<dbReference type="AlphaFoldDB" id="A0A3M7P4K3"/>
<accession>A0A3M7P4K3</accession>
<evidence type="ECO:0000313" key="1">
    <source>
        <dbReference type="EMBL" id="RMZ93849.1"/>
    </source>
</evidence>
<dbReference type="Proteomes" id="UP000276133">
    <property type="component" value="Unassembled WGS sequence"/>
</dbReference>
<gene>
    <name evidence="1" type="ORF">BpHYR1_011020</name>
</gene>
<name>A0A3M7P4K3_BRAPC</name>
<protein>
    <submittedName>
        <fullName evidence="1">Uncharacterized protein</fullName>
    </submittedName>
</protein>
<sequence length="172" mass="19993">MFLSDLDLYLLDKRLNFLASIVGAVVQLDPFVRFYLLNFEAFGWIDHKQISDQALEIFGVKRQTGTHKHIEYDPKAPNVDFRPIVLFANEYFWGCIGRTAAKSVQRAFQIKIIGKAKVDELYIHVDIKKQIFNFKVPVHDVFQVTILNCGYYLAKFFTSNFFAHGSIFKNFI</sequence>
<dbReference type="EMBL" id="REGN01013510">
    <property type="protein sequence ID" value="RMZ93849.1"/>
    <property type="molecule type" value="Genomic_DNA"/>
</dbReference>
<organism evidence="1 2">
    <name type="scientific">Brachionus plicatilis</name>
    <name type="common">Marine rotifer</name>
    <name type="synonym">Brachionus muelleri</name>
    <dbReference type="NCBI Taxonomy" id="10195"/>
    <lineage>
        <taxon>Eukaryota</taxon>
        <taxon>Metazoa</taxon>
        <taxon>Spiralia</taxon>
        <taxon>Gnathifera</taxon>
        <taxon>Rotifera</taxon>
        <taxon>Eurotatoria</taxon>
        <taxon>Monogononta</taxon>
        <taxon>Pseudotrocha</taxon>
        <taxon>Ploima</taxon>
        <taxon>Brachionidae</taxon>
        <taxon>Brachionus</taxon>
    </lineage>
</organism>